<evidence type="ECO:0000313" key="2">
    <source>
        <dbReference type="Proteomes" id="UP000655830"/>
    </source>
</evidence>
<sequence>MSVYDTKAQQEEVLGQPLERSLSDAGELLQLYKKQKKLIENEAVTRTVGLEAGSVRAIELYSMRPREIDLEYTIEVTMEVPISNGDRKCIKQKYDIVMDKSIPSSLAANMKSIVKTSPFVSHATEQVAYTDEISVKEQNKIKEVLSLLLAKDQAFFKNYERSWLKGYEEWVKFLTQAPAFYKQIKIDERAYRENYSLNLSPYGLEDETIRWDMDQISFHIGPATTKDFKYVCVNIPAEVLRDYHNKLYYNYEYLVTLNKEAVTSIKFIKKEPL</sequence>
<organism evidence="1 2">
    <name type="scientific">Zhenhengia yiwuensis</name>
    <dbReference type="NCBI Taxonomy" id="2763666"/>
    <lineage>
        <taxon>Bacteria</taxon>
        <taxon>Bacillati</taxon>
        <taxon>Bacillota</taxon>
        <taxon>Clostridia</taxon>
        <taxon>Lachnospirales</taxon>
        <taxon>Lachnospiraceae</taxon>
        <taxon>Zhenhengia</taxon>
    </lineage>
</organism>
<protein>
    <submittedName>
        <fullName evidence="1">Uncharacterized protein</fullName>
    </submittedName>
</protein>
<keyword evidence="2" id="KW-1185">Reference proteome</keyword>
<proteinExistence type="predicted"/>
<evidence type="ECO:0000313" key="1">
    <source>
        <dbReference type="EMBL" id="MBC8578318.1"/>
    </source>
</evidence>
<name>A0A926ID42_9FIRM</name>
<dbReference type="Proteomes" id="UP000655830">
    <property type="component" value="Unassembled WGS sequence"/>
</dbReference>
<accession>A0A926ID42</accession>
<dbReference type="RefSeq" id="WP_249331335.1">
    <property type="nucleotide sequence ID" value="NZ_JACRSY010000002.1"/>
</dbReference>
<comment type="caution">
    <text evidence="1">The sequence shown here is derived from an EMBL/GenBank/DDBJ whole genome shotgun (WGS) entry which is preliminary data.</text>
</comment>
<reference evidence="1" key="1">
    <citation type="submission" date="2020-08" db="EMBL/GenBank/DDBJ databases">
        <title>Genome public.</title>
        <authorList>
            <person name="Liu C."/>
            <person name="Sun Q."/>
        </authorList>
    </citation>
    <scope>NUCLEOTIDE SEQUENCE</scope>
    <source>
        <strain evidence="1">NSJ-12</strain>
    </source>
</reference>
<gene>
    <name evidence="1" type="ORF">H8718_02010</name>
</gene>
<dbReference type="AlphaFoldDB" id="A0A926ID42"/>
<dbReference type="EMBL" id="JACRSY010000002">
    <property type="protein sequence ID" value="MBC8578318.1"/>
    <property type="molecule type" value="Genomic_DNA"/>
</dbReference>